<proteinExistence type="predicted"/>
<accession>A0A840DMX3</accession>
<comment type="caution">
    <text evidence="1">The sequence shown here is derived from an EMBL/GenBank/DDBJ whole genome shotgun (WGS) entry which is preliminary data.</text>
</comment>
<reference evidence="1" key="1">
    <citation type="submission" date="2020-08" db="EMBL/GenBank/DDBJ databases">
        <title>Sequencing the genomes of 1000 actinobacteria strains.</title>
        <authorList>
            <person name="Klenk H.-P."/>
        </authorList>
    </citation>
    <scope>NUCLEOTIDE SEQUENCE [LARGE SCALE GENOMIC DNA]</scope>
    <source>
        <strain evidence="1">DSM 27064</strain>
    </source>
</reference>
<dbReference type="AlphaFoldDB" id="A0A840DMX3"/>
<dbReference type="Proteomes" id="UP000571183">
    <property type="component" value="Unassembled WGS sequence"/>
</dbReference>
<evidence type="ECO:0000313" key="1">
    <source>
        <dbReference type="EMBL" id="MBB4071397.1"/>
    </source>
</evidence>
<organism evidence="1 2">
    <name type="scientific">Canibacter oris</name>
    <dbReference type="NCBI Taxonomy" id="1365628"/>
    <lineage>
        <taxon>Bacteria</taxon>
        <taxon>Bacillati</taxon>
        <taxon>Actinomycetota</taxon>
        <taxon>Actinomycetes</taxon>
        <taxon>Micrococcales</taxon>
        <taxon>Microbacteriaceae</taxon>
        <taxon>Canibacter</taxon>
    </lineage>
</organism>
<sequence length="67" mass="7491">MRLFCHDRILIKIPRLPQRLGAHACFNKSYQAPELSIHSSSKFRVVYSYPAIQPATAIKVAAHAVDG</sequence>
<name>A0A840DMX3_9MICO</name>
<dbReference type="EMBL" id="JACIFD010000006">
    <property type="protein sequence ID" value="MBB4071397.1"/>
    <property type="molecule type" value="Genomic_DNA"/>
</dbReference>
<evidence type="ECO:0000313" key="2">
    <source>
        <dbReference type="Proteomes" id="UP000571183"/>
    </source>
</evidence>
<keyword evidence="2" id="KW-1185">Reference proteome</keyword>
<gene>
    <name evidence="1" type="ORF">F5897_000701</name>
</gene>
<protein>
    <submittedName>
        <fullName evidence="1">Uncharacterized protein</fullName>
    </submittedName>
</protein>